<name>A0AAV6VYX7_9ARAC</name>
<dbReference type="EMBL" id="JAFNEN010000006">
    <property type="protein sequence ID" value="KAG8201260.1"/>
    <property type="molecule type" value="Genomic_DNA"/>
</dbReference>
<evidence type="ECO:0000313" key="2">
    <source>
        <dbReference type="Proteomes" id="UP000827092"/>
    </source>
</evidence>
<evidence type="ECO:0000313" key="1">
    <source>
        <dbReference type="EMBL" id="KAG8201260.1"/>
    </source>
</evidence>
<reference evidence="1 2" key="1">
    <citation type="journal article" date="2022" name="Nat. Ecol. Evol.">
        <title>A masculinizing supergene underlies an exaggerated male reproductive morph in a spider.</title>
        <authorList>
            <person name="Hendrickx F."/>
            <person name="De Corte Z."/>
            <person name="Sonet G."/>
            <person name="Van Belleghem S.M."/>
            <person name="Kostlbacher S."/>
            <person name="Vangestel C."/>
        </authorList>
    </citation>
    <scope>NUCLEOTIDE SEQUENCE [LARGE SCALE GENOMIC DNA]</scope>
    <source>
        <strain evidence="1">W744_W776</strain>
    </source>
</reference>
<evidence type="ECO:0008006" key="3">
    <source>
        <dbReference type="Google" id="ProtNLM"/>
    </source>
</evidence>
<dbReference type="Proteomes" id="UP000827092">
    <property type="component" value="Unassembled WGS sequence"/>
</dbReference>
<proteinExistence type="predicted"/>
<dbReference type="AlphaFoldDB" id="A0AAV6VYX7"/>
<organism evidence="1 2">
    <name type="scientific">Oedothorax gibbosus</name>
    <dbReference type="NCBI Taxonomy" id="931172"/>
    <lineage>
        <taxon>Eukaryota</taxon>
        <taxon>Metazoa</taxon>
        <taxon>Ecdysozoa</taxon>
        <taxon>Arthropoda</taxon>
        <taxon>Chelicerata</taxon>
        <taxon>Arachnida</taxon>
        <taxon>Araneae</taxon>
        <taxon>Araneomorphae</taxon>
        <taxon>Entelegynae</taxon>
        <taxon>Araneoidea</taxon>
        <taxon>Linyphiidae</taxon>
        <taxon>Erigoninae</taxon>
        <taxon>Oedothorax</taxon>
    </lineage>
</organism>
<accession>A0AAV6VYX7</accession>
<keyword evidence="2" id="KW-1185">Reference proteome</keyword>
<comment type="caution">
    <text evidence="1">The sequence shown here is derived from an EMBL/GenBank/DDBJ whole genome shotgun (WGS) entry which is preliminary data.</text>
</comment>
<gene>
    <name evidence="1" type="ORF">JTE90_016747</name>
</gene>
<protein>
    <recommendedName>
        <fullName evidence="3">DDE-1 domain-containing protein</fullName>
    </recommendedName>
</protein>
<sequence>MDQGVIESVKRRYKRKLLATLFGEDGENTSVIDLLKKVNIKVVVYMIAESWSELLETTLVKSWRKILPSSQAAEDEVVSTDTESTDDFLSALKLSKDVKMSMQKTSSNGWLLTKIYSKRLYQMRILSLPSQQMEFKTKMMMMKTTLLKMHPS</sequence>